<dbReference type="SUPFAM" id="SSF51735">
    <property type="entry name" value="NAD(P)-binding Rossmann-fold domains"/>
    <property type="match status" value="1"/>
</dbReference>
<evidence type="ECO:0000259" key="2">
    <source>
        <dbReference type="Pfam" id="PF13478"/>
    </source>
</evidence>
<name>A0A2R4M9F7_9HYPH</name>
<gene>
    <name evidence="3" type="ORF">MXMO3_00129</name>
</gene>
<dbReference type="Pfam" id="PF13478">
    <property type="entry name" value="XdhC_C"/>
    <property type="match status" value="1"/>
</dbReference>
<dbReference type="AlphaFoldDB" id="A0A2R4M9F7"/>
<evidence type="ECO:0000259" key="1">
    <source>
        <dbReference type="Pfam" id="PF02625"/>
    </source>
</evidence>
<dbReference type="InterPro" id="IPR003777">
    <property type="entry name" value="XdhC_CoxI"/>
</dbReference>
<dbReference type="KEGG" id="mmyr:MXMO3_00129"/>
<dbReference type="NCBIfam" id="TIGR02964">
    <property type="entry name" value="xanthine_xdhC"/>
    <property type="match status" value="1"/>
</dbReference>
<dbReference type="RefSeq" id="WP_117394611.1">
    <property type="nucleotide sequence ID" value="NZ_CP021330.1"/>
</dbReference>
<dbReference type="Gene3D" id="3.40.50.720">
    <property type="entry name" value="NAD(P)-binding Rossmann-like Domain"/>
    <property type="match status" value="1"/>
</dbReference>
<proteinExistence type="predicted"/>
<organism evidence="3 4">
    <name type="scientific">Maritalea myrionectae</name>
    <dbReference type="NCBI Taxonomy" id="454601"/>
    <lineage>
        <taxon>Bacteria</taxon>
        <taxon>Pseudomonadati</taxon>
        <taxon>Pseudomonadota</taxon>
        <taxon>Alphaproteobacteria</taxon>
        <taxon>Hyphomicrobiales</taxon>
        <taxon>Devosiaceae</taxon>
        <taxon>Maritalea</taxon>
    </lineage>
</organism>
<dbReference type="InterPro" id="IPR036291">
    <property type="entry name" value="NAD(P)-bd_dom_sf"/>
</dbReference>
<dbReference type="PANTHER" id="PTHR30388">
    <property type="entry name" value="ALDEHYDE OXIDOREDUCTASE MOLYBDENUM COFACTOR ASSEMBLY PROTEIN"/>
    <property type="match status" value="1"/>
</dbReference>
<dbReference type="EMBL" id="CP021330">
    <property type="protein sequence ID" value="AVX02677.1"/>
    <property type="molecule type" value="Genomic_DNA"/>
</dbReference>
<dbReference type="PANTHER" id="PTHR30388:SF6">
    <property type="entry name" value="XANTHINE DEHYDROGENASE SUBUNIT A-RELATED"/>
    <property type="match status" value="1"/>
</dbReference>
<dbReference type="Proteomes" id="UP000258927">
    <property type="component" value="Chromosome"/>
</dbReference>
<dbReference type="InterPro" id="IPR052698">
    <property type="entry name" value="MoCofactor_Util/Proc"/>
</dbReference>
<feature type="domain" description="XdhC- CoxI" evidence="1">
    <location>
        <begin position="13"/>
        <end position="71"/>
    </location>
</feature>
<evidence type="ECO:0000313" key="3">
    <source>
        <dbReference type="EMBL" id="AVX02677.1"/>
    </source>
</evidence>
<dbReference type="InterPro" id="IPR014308">
    <property type="entry name" value="Xanthine_DH_XdhC"/>
</dbReference>
<dbReference type="InterPro" id="IPR027051">
    <property type="entry name" value="XdhC_Rossmann_dom"/>
</dbReference>
<protein>
    <recommendedName>
        <fullName evidence="5">Xanthine dehydrogenase</fullName>
    </recommendedName>
</protein>
<feature type="domain" description="XdhC Rossmann" evidence="2">
    <location>
        <begin position="120"/>
        <end position="259"/>
    </location>
</feature>
<dbReference type="Pfam" id="PF02625">
    <property type="entry name" value="XdhC_CoxI"/>
    <property type="match status" value="1"/>
</dbReference>
<sequence>MGAISTWQQFWALAKGEAILVEILAIKGSTPRDMDAKMVVSASEMFGTIGGGQAEYMMMDEARKMLRQGQDHREIELPLGPQIGQCCGGHFTFSLRRLDARAAQIFEQNLRDEADAHTPIYIFGAGHVGRALAQALKPLPFNPILIDQRAEELAKIDGIEKRLSPLPEAELRAAPDGAGVVVVTHDHALDFMIAGEALAMNRFFYVGMIGSKSKRNTFRSWLADAYSDASFDQLVLPIGGAKVKDKRPEVIAALVAAELIEQQPANAQNAKVNLGGEYAR</sequence>
<accession>A0A2R4M9F7</accession>
<keyword evidence="4" id="KW-1185">Reference proteome</keyword>
<evidence type="ECO:0000313" key="4">
    <source>
        <dbReference type="Proteomes" id="UP000258927"/>
    </source>
</evidence>
<reference evidence="3 4" key="1">
    <citation type="submission" date="2017-05" db="EMBL/GenBank/DDBJ databases">
        <title>Genome Analysis of Maritalea myrionectae HL2708#5.</title>
        <authorList>
            <consortium name="Cotde Inc.-PKNU"/>
            <person name="Jang D."/>
            <person name="Oh H.-M."/>
        </authorList>
    </citation>
    <scope>NUCLEOTIDE SEQUENCE [LARGE SCALE GENOMIC DNA]</scope>
    <source>
        <strain evidence="3 4">HL2708#5</strain>
    </source>
</reference>
<evidence type="ECO:0008006" key="5">
    <source>
        <dbReference type="Google" id="ProtNLM"/>
    </source>
</evidence>
<dbReference type="STRING" id="1122213.GCA_000423365_02845"/>